<dbReference type="EMBL" id="JH636049">
    <property type="protein sequence ID" value="EID53180.1"/>
    <property type="molecule type" value="Genomic_DNA"/>
</dbReference>
<evidence type="ECO:0000313" key="3">
    <source>
        <dbReference type="Proteomes" id="UP000004691"/>
    </source>
</evidence>
<sequence>MAGALRKAGLVILGVLLTAALAAGGGAAIWFPIESIVNFEPQNITSGHPGNPRIPEDDQFTDLLISSLLMITIGVVLVGCAIAIVVALIRDRLRSGRRY</sequence>
<protein>
    <recommendedName>
        <fullName evidence="4">PDGLE domain-containing protein</fullName>
    </recommendedName>
</protein>
<gene>
    <name evidence="2" type="ORF">SacxiDRAFT_0915</name>
</gene>
<evidence type="ECO:0000313" key="2">
    <source>
        <dbReference type="EMBL" id="EID53180.1"/>
    </source>
</evidence>
<keyword evidence="1" id="KW-1133">Transmembrane helix</keyword>
<dbReference type="Proteomes" id="UP000004691">
    <property type="component" value="Unassembled WGS sequence"/>
</dbReference>
<proteinExistence type="predicted"/>
<evidence type="ECO:0000256" key="1">
    <source>
        <dbReference type="SAM" id="Phobius"/>
    </source>
</evidence>
<organism evidence="2 3">
    <name type="scientific">Saccharomonospora xinjiangensis XJ-54</name>
    <dbReference type="NCBI Taxonomy" id="882086"/>
    <lineage>
        <taxon>Bacteria</taxon>
        <taxon>Bacillati</taxon>
        <taxon>Actinomycetota</taxon>
        <taxon>Actinomycetes</taxon>
        <taxon>Pseudonocardiales</taxon>
        <taxon>Pseudonocardiaceae</taxon>
        <taxon>Saccharomonospora</taxon>
    </lineage>
</organism>
<accession>I0UZ77</accession>
<keyword evidence="1" id="KW-0812">Transmembrane</keyword>
<dbReference type="AlphaFoldDB" id="I0UZ77"/>
<keyword evidence="1" id="KW-0472">Membrane</keyword>
<dbReference type="RefSeq" id="WP_006237294.1">
    <property type="nucleotide sequence ID" value="NZ_JH636049.1"/>
</dbReference>
<dbReference type="HOGENOM" id="CLU_2318440_0_0_11"/>
<name>I0UZ77_9PSEU</name>
<keyword evidence="3" id="KW-1185">Reference proteome</keyword>
<evidence type="ECO:0008006" key="4">
    <source>
        <dbReference type="Google" id="ProtNLM"/>
    </source>
</evidence>
<feature type="transmembrane region" description="Helical" evidence="1">
    <location>
        <begin position="63"/>
        <end position="89"/>
    </location>
</feature>
<reference evidence="2 3" key="1">
    <citation type="submission" date="2012-01" db="EMBL/GenBank/DDBJ databases">
        <title>Improved High-Quality Draft sequence of Saccharomonospora xinjiangensis XJ-54.</title>
        <authorList>
            <consortium name="US DOE Joint Genome Institute"/>
            <person name="Lucas S."/>
            <person name="Han J."/>
            <person name="Lapidus A."/>
            <person name="Cheng J.-F."/>
            <person name="Goodwin L."/>
            <person name="Pitluck S."/>
            <person name="Peters L."/>
            <person name="Mikhailova N."/>
            <person name="Teshima H."/>
            <person name="Detter J.C."/>
            <person name="Han C."/>
            <person name="Tapia R."/>
            <person name="Land M."/>
            <person name="Hauser L."/>
            <person name="Kyrpides N."/>
            <person name="Ivanova N."/>
            <person name="Pagani I."/>
            <person name="Brambilla E.-M."/>
            <person name="Klenk H.-P."/>
            <person name="Woyke T."/>
        </authorList>
    </citation>
    <scope>NUCLEOTIDE SEQUENCE [LARGE SCALE GENOMIC DNA]</scope>
    <source>
        <strain evidence="2 3">XJ-54</strain>
    </source>
</reference>